<dbReference type="InterPro" id="IPR050266">
    <property type="entry name" value="AB_hydrolase_sf"/>
</dbReference>
<dbReference type="Pfam" id="PF00561">
    <property type="entry name" value="Abhydrolase_1"/>
    <property type="match status" value="1"/>
</dbReference>
<reference evidence="3 4" key="1">
    <citation type="submission" date="2018-09" db="EMBL/GenBank/DDBJ databases">
        <title>Bacillus saliacetes sp. nov., isolated from Thai shrimp paste (Ka-pi).</title>
        <authorList>
            <person name="Daroonpunt R."/>
            <person name="Tanasupawat S."/>
            <person name="Yiamsombut S."/>
        </authorList>
    </citation>
    <scope>NUCLEOTIDE SEQUENCE [LARGE SCALE GENOMIC DNA]</scope>
    <source>
        <strain evidence="3 4">SKP7-4</strain>
    </source>
</reference>
<evidence type="ECO:0000256" key="1">
    <source>
        <dbReference type="ARBA" id="ARBA00022801"/>
    </source>
</evidence>
<dbReference type="EMBL" id="QXIR01000012">
    <property type="protein sequence ID" value="RIW34003.1"/>
    <property type="molecule type" value="Genomic_DNA"/>
</dbReference>
<evidence type="ECO:0000259" key="2">
    <source>
        <dbReference type="Pfam" id="PF00561"/>
    </source>
</evidence>
<dbReference type="OrthoDB" id="9775557at2"/>
<organism evidence="3 4">
    <name type="scientific">Bacillus salacetis</name>
    <dbReference type="NCBI Taxonomy" id="2315464"/>
    <lineage>
        <taxon>Bacteria</taxon>
        <taxon>Bacillati</taxon>
        <taxon>Bacillota</taxon>
        <taxon>Bacilli</taxon>
        <taxon>Bacillales</taxon>
        <taxon>Bacillaceae</taxon>
        <taxon>Bacillus</taxon>
    </lineage>
</organism>
<comment type="caution">
    <text evidence="3">The sequence shown here is derived from an EMBL/GenBank/DDBJ whole genome shotgun (WGS) entry which is preliminary data.</text>
</comment>
<dbReference type="Gene3D" id="3.40.50.1820">
    <property type="entry name" value="alpha/beta hydrolase"/>
    <property type="match status" value="1"/>
</dbReference>
<proteinExistence type="predicted"/>
<feature type="domain" description="AB hydrolase-1" evidence="2">
    <location>
        <begin position="24"/>
        <end position="156"/>
    </location>
</feature>
<dbReference type="InterPro" id="IPR029058">
    <property type="entry name" value="AB_hydrolase_fold"/>
</dbReference>
<dbReference type="PANTHER" id="PTHR43798">
    <property type="entry name" value="MONOACYLGLYCEROL LIPASE"/>
    <property type="match status" value="1"/>
</dbReference>
<dbReference type="GO" id="GO:0016020">
    <property type="term" value="C:membrane"/>
    <property type="evidence" value="ECO:0007669"/>
    <property type="project" value="TreeGrafter"/>
</dbReference>
<evidence type="ECO:0000313" key="3">
    <source>
        <dbReference type="EMBL" id="RIW34003.1"/>
    </source>
</evidence>
<dbReference type="PANTHER" id="PTHR43798:SF31">
    <property type="entry name" value="AB HYDROLASE SUPERFAMILY PROTEIN YCLE"/>
    <property type="match status" value="1"/>
</dbReference>
<gene>
    <name evidence="3" type="ORF">D3H55_10425</name>
</gene>
<dbReference type="SUPFAM" id="SSF53474">
    <property type="entry name" value="alpha/beta-Hydrolases"/>
    <property type="match status" value="1"/>
</dbReference>
<dbReference type="AlphaFoldDB" id="A0A3A1R1F4"/>
<dbReference type="Proteomes" id="UP000265801">
    <property type="component" value="Unassembled WGS sequence"/>
</dbReference>
<protein>
    <submittedName>
        <fullName evidence="3">Alpha/beta hydrolase</fullName>
    </submittedName>
</protein>
<name>A0A3A1R1F4_9BACI</name>
<dbReference type="RefSeq" id="WP_119546850.1">
    <property type="nucleotide sequence ID" value="NZ_QXIR01000012.1"/>
</dbReference>
<dbReference type="InterPro" id="IPR000073">
    <property type="entry name" value="AB_hydrolase_1"/>
</dbReference>
<sequence length="276" mass="32123">MKRYYIENGTMPVHVTEWGSQNAPVIFCLHGLGSTSLSFIEAAEELQNEYRIISVDAPGHGKTPAFEDPKKYEMQGMAEWIDGIIDHLEIDRFYFLSHSWGSFVHLFYLKNYKHRVLDSILIDGGYQSKRHSGKSAEEEMAYYQEDFEQTWADWEEFRELVKSETLTWSPLKEKAAEDLALIKDGKHYWHARGVTGANIIRAMHKDDIEDVFDDMPKNILLLRSTLPGHLEEDRRKQARRFQQRTGAEVKPISGATHLLHWDNPGTVVEEVRRRWS</sequence>
<keyword evidence="1 3" id="KW-0378">Hydrolase</keyword>
<dbReference type="GO" id="GO:0016787">
    <property type="term" value="F:hydrolase activity"/>
    <property type="evidence" value="ECO:0007669"/>
    <property type="project" value="UniProtKB-KW"/>
</dbReference>
<keyword evidence="4" id="KW-1185">Reference proteome</keyword>
<accession>A0A3A1R1F4</accession>
<evidence type="ECO:0000313" key="4">
    <source>
        <dbReference type="Proteomes" id="UP000265801"/>
    </source>
</evidence>